<feature type="signal peptide" evidence="7">
    <location>
        <begin position="1"/>
        <end position="24"/>
    </location>
</feature>
<proteinExistence type="predicted"/>
<evidence type="ECO:0000313" key="10">
    <source>
        <dbReference type="Proteomes" id="UP001186944"/>
    </source>
</evidence>
<dbReference type="Pfam" id="PF01607">
    <property type="entry name" value="CBM_14"/>
    <property type="match status" value="2"/>
</dbReference>
<dbReference type="PANTHER" id="PTHR23301:SF0">
    <property type="entry name" value="CHITIN-BINDING TYPE-2 DOMAIN-CONTAINING PROTEIN-RELATED"/>
    <property type="match status" value="1"/>
</dbReference>
<dbReference type="InterPro" id="IPR051940">
    <property type="entry name" value="Chitin_bind-dev_reg"/>
</dbReference>
<dbReference type="InterPro" id="IPR036508">
    <property type="entry name" value="Chitin-bd_dom_sf"/>
</dbReference>
<keyword evidence="10" id="KW-1185">Reference proteome</keyword>
<dbReference type="Gene3D" id="2.170.140.10">
    <property type="entry name" value="Chitin binding domain"/>
    <property type="match status" value="2"/>
</dbReference>
<evidence type="ECO:0000256" key="3">
    <source>
        <dbReference type="ARBA" id="ARBA00022737"/>
    </source>
</evidence>
<dbReference type="EMBL" id="VSWD01000005">
    <property type="protein sequence ID" value="KAK3101070.1"/>
    <property type="molecule type" value="Genomic_DNA"/>
</dbReference>
<dbReference type="AlphaFoldDB" id="A0AA89BY72"/>
<keyword evidence="3" id="KW-0677">Repeat</keyword>
<gene>
    <name evidence="9" type="ORF">FSP39_000733</name>
</gene>
<sequence>MIQAEMEKALYIVILFLNVMFSHSAPTLTSTQSSTPPSTSTPTSPQSLSTTSTTPMVTTTENTQEIIGESVASSTQGIHPDDIEFLCNNNRTGLFAHPTQCALYYNCSHVYQAVPTFLEQYLQECTYPMMFSNETGKCENYKLVKCGDRLEPKWECQYRKHWCVGPACGQPCESKYPSCIGKKNGKTPVETNVWLPYYQECQDERTLKITLCPYKFIFNPINRKCEPEGRTSAPKNYKADICSALVDGLYADIYGRCHKYFECKDRVFVSWEECHAGEVFDAESKTCLTPTEVCGPCGQKKVNW</sequence>
<dbReference type="SUPFAM" id="SSF57625">
    <property type="entry name" value="Invertebrate chitin-binding proteins"/>
    <property type="match status" value="2"/>
</dbReference>
<keyword evidence="4" id="KW-1015">Disulfide bond</keyword>
<dbReference type="Proteomes" id="UP001186944">
    <property type="component" value="Unassembled WGS sequence"/>
</dbReference>
<evidence type="ECO:0000256" key="5">
    <source>
        <dbReference type="ARBA" id="ARBA00023180"/>
    </source>
</evidence>
<feature type="region of interest" description="Disordered" evidence="6">
    <location>
        <begin position="27"/>
        <end position="62"/>
    </location>
</feature>
<feature type="chain" id="PRO_5041644098" description="Chitin-binding type-2 domain-containing protein" evidence="7">
    <location>
        <begin position="25"/>
        <end position="304"/>
    </location>
</feature>
<dbReference type="PANTHER" id="PTHR23301">
    <property type="entry name" value="CHITIN BINDING PERITROPHIN-A"/>
    <property type="match status" value="1"/>
</dbReference>
<evidence type="ECO:0000259" key="8">
    <source>
        <dbReference type="PROSITE" id="PS50940"/>
    </source>
</evidence>
<feature type="domain" description="Chitin-binding type-2" evidence="8">
    <location>
        <begin position="84"/>
        <end position="148"/>
    </location>
</feature>
<evidence type="ECO:0000256" key="7">
    <source>
        <dbReference type="SAM" id="SignalP"/>
    </source>
</evidence>
<dbReference type="GO" id="GO:0008061">
    <property type="term" value="F:chitin binding"/>
    <property type="evidence" value="ECO:0007669"/>
    <property type="project" value="UniProtKB-KW"/>
</dbReference>
<accession>A0AA89BY72</accession>
<evidence type="ECO:0000256" key="6">
    <source>
        <dbReference type="SAM" id="MobiDB-lite"/>
    </source>
</evidence>
<feature type="domain" description="Chitin-binding type-2" evidence="8">
    <location>
        <begin position="239"/>
        <end position="296"/>
    </location>
</feature>
<keyword evidence="2 7" id="KW-0732">Signal</keyword>
<keyword evidence="1" id="KW-0147">Chitin-binding</keyword>
<evidence type="ECO:0000256" key="1">
    <source>
        <dbReference type="ARBA" id="ARBA00022669"/>
    </source>
</evidence>
<dbReference type="GO" id="GO:0005576">
    <property type="term" value="C:extracellular region"/>
    <property type="evidence" value="ECO:0007669"/>
    <property type="project" value="InterPro"/>
</dbReference>
<dbReference type="InterPro" id="IPR002557">
    <property type="entry name" value="Chitin-bd_dom"/>
</dbReference>
<evidence type="ECO:0000313" key="9">
    <source>
        <dbReference type="EMBL" id="KAK3101070.1"/>
    </source>
</evidence>
<organism evidence="9 10">
    <name type="scientific">Pinctada imbricata</name>
    <name type="common">Atlantic pearl-oyster</name>
    <name type="synonym">Pinctada martensii</name>
    <dbReference type="NCBI Taxonomy" id="66713"/>
    <lineage>
        <taxon>Eukaryota</taxon>
        <taxon>Metazoa</taxon>
        <taxon>Spiralia</taxon>
        <taxon>Lophotrochozoa</taxon>
        <taxon>Mollusca</taxon>
        <taxon>Bivalvia</taxon>
        <taxon>Autobranchia</taxon>
        <taxon>Pteriomorphia</taxon>
        <taxon>Pterioida</taxon>
        <taxon>Pterioidea</taxon>
        <taxon>Pteriidae</taxon>
        <taxon>Pinctada</taxon>
    </lineage>
</organism>
<reference evidence="9" key="1">
    <citation type="submission" date="2019-08" db="EMBL/GenBank/DDBJ databases">
        <title>The improved chromosome-level genome for the pearl oyster Pinctada fucata martensii using PacBio sequencing and Hi-C.</title>
        <authorList>
            <person name="Zheng Z."/>
        </authorList>
    </citation>
    <scope>NUCLEOTIDE SEQUENCE</scope>
    <source>
        <strain evidence="9">ZZ-2019</strain>
        <tissue evidence="9">Adductor muscle</tissue>
    </source>
</reference>
<comment type="caution">
    <text evidence="9">The sequence shown here is derived from an EMBL/GenBank/DDBJ whole genome shotgun (WGS) entry which is preliminary data.</text>
</comment>
<dbReference type="SMART" id="SM00494">
    <property type="entry name" value="ChtBD2"/>
    <property type="match status" value="3"/>
</dbReference>
<evidence type="ECO:0000256" key="4">
    <source>
        <dbReference type="ARBA" id="ARBA00023157"/>
    </source>
</evidence>
<protein>
    <recommendedName>
        <fullName evidence="8">Chitin-binding type-2 domain-containing protein</fullName>
    </recommendedName>
</protein>
<evidence type="ECO:0000256" key="2">
    <source>
        <dbReference type="ARBA" id="ARBA00022729"/>
    </source>
</evidence>
<name>A0AA89BY72_PINIB</name>
<dbReference type="PROSITE" id="PS50940">
    <property type="entry name" value="CHIT_BIND_II"/>
    <property type="match status" value="2"/>
</dbReference>
<keyword evidence="5" id="KW-0325">Glycoprotein</keyword>